<evidence type="ECO:0000256" key="4">
    <source>
        <dbReference type="ARBA" id="ARBA00023002"/>
    </source>
</evidence>
<dbReference type="PANTHER" id="PTHR11972">
    <property type="entry name" value="NADPH OXIDASE"/>
    <property type="match status" value="1"/>
</dbReference>
<evidence type="ECO:0000256" key="1">
    <source>
        <dbReference type="ARBA" id="ARBA00004141"/>
    </source>
</evidence>
<accession>A0A2I0K5T3</accession>
<proteinExistence type="predicted"/>
<dbReference type="Pfam" id="PF01794">
    <property type="entry name" value="Ferric_reduct"/>
    <property type="match status" value="1"/>
</dbReference>
<keyword evidence="3 6" id="KW-1133">Transmembrane helix</keyword>
<feature type="transmembrane region" description="Helical" evidence="6">
    <location>
        <begin position="12"/>
        <end position="32"/>
    </location>
</feature>
<evidence type="ECO:0000256" key="2">
    <source>
        <dbReference type="ARBA" id="ARBA00022692"/>
    </source>
</evidence>
<evidence type="ECO:0000256" key="3">
    <source>
        <dbReference type="ARBA" id="ARBA00022989"/>
    </source>
</evidence>
<dbReference type="Proteomes" id="UP000233551">
    <property type="component" value="Unassembled WGS sequence"/>
</dbReference>
<dbReference type="SFLD" id="SFLDS00052">
    <property type="entry name" value="Ferric_Reductase_Domain"/>
    <property type="match status" value="1"/>
</dbReference>
<keyword evidence="4" id="KW-0560">Oxidoreductase</keyword>
<gene>
    <name evidence="8" type="ORF">CRG98_016197</name>
</gene>
<dbReference type="STRING" id="22663.A0A2I0K5T3"/>
<evidence type="ECO:0000259" key="7">
    <source>
        <dbReference type="PROSITE" id="PS51384"/>
    </source>
</evidence>
<dbReference type="InterPro" id="IPR013112">
    <property type="entry name" value="FAD-bd_8"/>
</dbReference>
<dbReference type="CDD" id="cd06186">
    <property type="entry name" value="NOX_Duox_like_FAD_NADP"/>
    <property type="match status" value="1"/>
</dbReference>
<dbReference type="GO" id="GO:0005886">
    <property type="term" value="C:plasma membrane"/>
    <property type="evidence" value="ECO:0007669"/>
    <property type="project" value="TreeGrafter"/>
</dbReference>
<keyword evidence="9" id="KW-1185">Reference proteome</keyword>
<keyword evidence="2 6" id="KW-0812">Transmembrane</keyword>
<evidence type="ECO:0000256" key="5">
    <source>
        <dbReference type="ARBA" id="ARBA00023136"/>
    </source>
</evidence>
<organism evidence="8 9">
    <name type="scientific">Punica granatum</name>
    <name type="common">Pomegranate</name>
    <dbReference type="NCBI Taxonomy" id="22663"/>
    <lineage>
        <taxon>Eukaryota</taxon>
        <taxon>Viridiplantae</taxon>
        <taxon>Streptophyta</taxon>
        <taxon>Embryophyta</taxon>
        <taxon>Tracheophyta</taxon>
        <taxon>Spermatophyta</taxon>
        <taxon>Magnoliopsida</taxon>
        <taxon>eudicotyledons</taxon>
        <taxon>Gunneridae</taxon>
        <taxon>Pentapetalae</taxon>
        <taxon>rosids</taxon>
        <taxon>malvids</taxon>
        <taxon>Myrtales</taxon>
        <taxon>Lythraceae</taxon>
        <taxon>Punica</taxon>
    </lineage>
</organism>
<reference evidence="8 9" key="1">
    <citation type="submission" date="2017-11" db="EMBL/GenBank/DDBJ databases">
        <title>De-novo sequencing of pomegranate (Punica granatum L.) genome.</title>
        <authorList>
            <person name="Akparov Z."/>
            <person name="Amiraslanov A."/>
            <person name="Hajiyeva S."/>
            <person name="Abbasov M."/>
            <person name="Kaur K."/>
            <person name="Hamwieh A."/>
            <person name="Solovyev V."/>
            <person name="Salamov A."/>
            <person name="Braich B."/>
            <person name="Kosarev P."/>
            <person name="Mahmoud A."/>
            <person name="Hajiyev E."/>
            <person name="Babayeva S."/>
            <person name="Izzatullayeva V."/>
            <person name="Mammadov A."/>
            <person name="Mammadov A."/>
            <person name="Sharifova S."/>
            <person name="Ojaghi J."/>
            <person name="Eynullazada K."/>
            <person name="Bayramov B."/>
            <person name="Abdulazimova A."/>
            <person name="Shahmuradov I."/>
        </authorList>
    </citation>
    <scope>NUCLEOTIDE SEQUENCE [LARGE SCALE GENOMIC DNA]</scope>
    <source>
        <strain evidence="9">cv. AG2017</strain>
        <tissue evidence="8">Leaf</tissue>
    </source>
</reference>
<dbReference type="EMBL" id="PGOL01000888">
    <property type="protein sequence ID" value="PKI63530.1"/>
    <property type="molecule type" value="Genomic_DNA"/>
</dbReference>
<dbReference type="AlphaFoldDB" id="A0A2I0K5T3"/>
<feature type="domain" description="FAD-binding FR-type" evidence="7">
    <location>
        <begin position="83"/>
        <end position="188"/>
    </location>
</feature>
<dbReference type="InterPro" id="IPR050369">
    <property type="entry name" value="RBOH/FRE"/>
</dbReference>
<dbReference type="Pfam" id="PF08022">
    <property type="entry name" value="FAD_binding_8"/>
    <property type="match status" value="1"/>
</dbReference>
<sequence length="198" mass="22644">MLKWDKVGVSNLAGEISLLAGLVMWATTFPRIRRKLFELFFYTHYLYVVFVVFFVLHVGLSTACTMLPGFYLFVIDRYLRFLQSQQQVQLVSARILPCRAIELNFSKSPGLSYTPTSSVFVNIPTLSKLQWHPFTVTSSSSTEPDRLSILIKSEGSWSKSLYQRLSSYNPAENLQVSVEGPYGPPFTDFLRQLVMYSK</sequence>
<dbReference type="SUPFAM" id="SSF63380">
    <property type="entry name" value="Riboflavin synthase domain-like"/>
    <property type="match status" value="1"/>
</dbReference>
<dbReference type="PANTHER" id="PTHR11972:SF41">
    <property type="entry name" value="FERRIC REDUCTION OXIDASE 2"/>
    <property type="match status" value="1"/>
</dbReference>
<evidence type="ECO:0000256" key="6">
    <source>
        <dbReference type="SAM" id="Phobius"/>
    </source>
</evidence>
<protein>
    <recommendedName>
        <fullName evidence="7">FAD-binding FR-type domain-containing protein</fullName>
    </recommendedName>
</protein>
<evidence type="ECO:0000313" key="8">
    <source>
        <dbReference type="EMBL" id="PKI63530.1"/>
    </source>
</evidence>
<dbReference type="InterPro" id="IPR013130">
    <property type="entry name" value="Fe3_Rdtase_TM_dom"/>
</dbReference>
<keyword evidence="5 6" id="KW-0472">Membrane</keyword>
<comment type="subcellular location">
    <subcellularLocation>
        <location evidence="1">Membrane</location>
        <topology evidence="1">Multi-pass membrane protein</topology>
    </subcellularLocation>
</comment>
<evidence type="ECO:0000313" key="9">
    <source>
        <dbReference type="Proteomes" id="UP000233551"/>
    </source>
</evidence>
<dbReference type="PROSITE" id="PS51384">
    <property type="entry name" value="FAD_FR"/>
    <property type="match status" value="1"/>
</dbReference>
<name>A0A2I0K5T3_PUNGR</name>
<feature type="transmembrane region" description="Helical" evidence="6">
    <location>
        <begin position="44"/>
        <end position="74"/>
    </location>
</feature>
<dbReference type="GO" id="GO:0000293">
    <property type="term" value="F:ferric-chelate reductase activity"/>
    <property type="evidence" value="ECO:0007669"/>
    <property type="project" value="TreeGrafter"/>
</dbReference>
<dbReference type="InterPro" id="IPR017938">
    <property type="entry name" value="Riboflavin_synthase-like_b-brl"/>
</dbReference>
<dbReference type="InterPro" id="IPR017927">
    <property type="entry name" value="FAD-bd_FR_type"/>
</dbReference>
<comment type="caution">
    <text evidence="8">The sequence shown here is derived from an EMBL/GenBank/DDBJ whole genome shotgun (WGS) entry which is preliminary data.</text>
</comment>